<proteinExistence type="predicted"/>
<dbReference type="EMBL" id="JBHUIV010000010">
    <property type="protein sequence ID" value="MFD2201015.1"/>
    <property type="molecule type" value="Genomic_DNA"/>
</dbReference>
<reference evidence="2" key="1">
    <citation type="journal article" date="2019" name="Int. J. Syst. Evol. Microbiol.">
        <title>The Global Catalogue of Microorganisms (GCM) 10K type strain sequencing project: providing services to taxonomists for standard genome sequencing and annotation.</title>
        <authorList>
            <consortium name="The Broad Institute Genomics Platform"/>
            <consortium name="The Broad Institute Genome Sequencing Center for Infectious Disease"/>
            <person name="Wu L."/>
            <person name="Ma J."/>
        </authorList>
    </citation>
    <scope>NUCLEOTIDE SEQUENCE [LARGE SCALE GENOMIC DNA]</scope>
    <source>
        <strain evidence="2">KCTC 19812</strain>
    </source>
</reference>
<dbReference type="RefSeq" id="WP_380800903.1">
    <property type="nucleotide sequence ID" value="NZ_JBHUIV010000010.1"/>
</dbReference>
<protein>
    <recommendedName>
        <fullName evidence="3">CBM-cenC domain-containing protein</fullName>
    </recommendedName>
</protein>
<dbReference type="Proteomes" id="UP001597414">
    <property type="component" value="Unassembled WGS sequence"/>
</dbReference>
<gene>
    <name evidence="1" type="ORF">ACFSKV_05530</name>
</gene>
<evidence type="ECO:0000313" key="2">
    <source>
        <dbReference type="Proteomes" id="UP001597414"/>
    </source>
</evidence>
<name>A0ABW5B5X6_9BACT</name>
<organism evidence="1 2">
    <name type="scientific">Shivajiella indica</name>
    <dbReference type="NCBI Taxonomy" id="872115"/>
    <lineage>
        <taxon>Bacteria</taxon>
        <taxon>Pseudomonadati</taxon>
        <taxon>Bacteroidota</taxon>
        <taxon>Cytophagia</taxon>
        <taxon>Cytophagales</taxon>
        <taxon>Cyclobacteriaceae</taxon>
        <taxon>Shivajiella</taxon>
    </lineage>
</organism>
<dbReference type="Gene3D" id="2.60.120.260">
    <property type="entry name" value="Galactose-binding domain-like"/>
    <property type="match status" value="1"/>
</dbReference>
<evidence type="ECO:0000313" key="1">
    <source>
        <dbReference type="EMBL" id="MFD2201015.1"/>
    </source>
</evidence>
<evidence type="ECO:0008006" key="3">
    <source>
        <dbReference type="Google" id="ProtNLM"/>
    </source>
</evidence>
<dbReference type="PROSITE" id="PS51257">
    <property type="entry name" value="PROKAR_LIPOPROTEIN"/>
    <property type="match status" value="1"/>
</dbReference>
<sequence>MKSVFNILFLSLALLFSCIDSKDPIPKGSQFLVNTDFSASPNSISPWGAVQAPGFNLGISQEVFRSGFQSVFIENLDSLNENTGTWRQSYNGALPREGRSLKLKAYIKGEDITLRGPGSNVYISMRAFPVEDSNGSTTGRFVTSQNRTLVSGTFDWEPLEITLPRLPEQVDFLMVYLVMGPRATGKVYFDDVTLTVE</sequence>
<keyword evidence="2" id="KW-1185">Reference proteome</keyword>
<accession>A0ABW5B5X6</accession>
<comment type="caution">
    <text evidence="1">The sequence shown here is derived from an EMBL/GenBank/DDBJ whole genome shotgun (WGS) entry which is preliminary data.</text>
</comment>